<dbReference type="InterPro" id="IPR050884">
    <property type="entry name" value="CNP_phosphodiesterase-III"/>
</dbReference>
<gene>
    <name evidence="6" type="ORF">G7Y82_19265</name>
</gene>
<evidence type="ECO:0000313" key="7">
    <source>
        <dbReference type="Proteomes" id="UP000653472"/>
    </source>
</evidence>
<dbReference type="Proteomes" id="UP000653472">
    <property type="component" value="Unassembled WGS sequence"/>
</dbReference>
<reference evidence="6" key="1">
    <citation type="submission" date="2020-03" db="EMBL/GenBank/DDBJ databases">
        <title>Solimonas marina sp. nov., isolated from deep seawater of the Pacific Ocean.</title>
        <authorList>
            <person name="Liu X."/>
            <person name="Lai Q."/>
            <person name="Sun F."/>
            <person name="Gai Y."/>
            <person name="Li G."/>
            <person name="Shao Z."/>
        </authorList>
    </citation>
    <scope>NUCLEOTIDE SEQUENCE</scope>
    <source>
        <strain evidence="6">C16B3</strain>
    </source>
</reference>
<dbReference type="Gene3D" id="3.60.21.10">
    <property type="match status" value="1"/>
</dbReference>
<protein>
    <submittedName>
        <fullName evidence="6">Metallophosphoesterase</fullName>
    </submittedName>
</protein>
<accession>A0A970BBI1</accession>
<name>A0A970BBI1_9GAMM</name>
<proteinExistence type="inferred from homology"/>
<dbReference type="InterPro" id="IPR004843">
    <property type="entry name" value="Calcineurin-like_PHP"/>
</dbReference>
<feature type="domain" description="Calcineurin-like phosphoesterase" evidence="5">
    <location>
        <begin position="4"/>
        <end position="191"/>
    </location>
</feature>
<comment type="caution">
    <text evidence="6">The sequence shown here is derived from an EMBL/GenBank/DDBJ whole genome shotgun (WGS) entry which is preliminary data.</text>
</comment>
<dbReference type="SUPFAM" id="SSF56300">
    <property type="entry name" value="Metallo-dependent phosphatases"/>
    <property type="match status" value="1"/>
</dbReference>
<evidence type="ECO:0000256" key="1">
    <source>
        <dbReference type="ARBA" id="ARBA00022723"/>
    </source>
</evidence>
<keyword evidence="1" id="KW-0479">Metal-binding</keyword>
<organism evidence="6 7">
    <name type="scientific">Solimonas marina</name>
    <dbReference type="NCBI Taxonomy" id="2714601"/>
    <lineage>
        <taxon>Bacteria</taxon>
        <taxon>Pseudomonadati</taxon>
        <taxon>Pseudomonadota</taxon>
        <taxon>Gammaproteobacteria</taxon>
        <taxon>Nevskiales</taxon>
        <taxon>Nevskiaceae</taxon>
        <taxon>Solimonas</taxon>
    </lineage>
</organism>
<dbReference type="EMBL" id="JAAVXB010000015">
    <property type="protein sequence ID" value="NKF24456.1"/>
    <property type="molecule type" value="Genomic_DNA"/>
</dbReference>
<keyword evidence="2" id="KW-0378">Hydrolase</keyword>
<dbReference type="GO" id="GO:0046872">
    <property type="term" value="F:metal ion binding"/>
    <property type="evidence" value="ECO:0007669"/>
    <property type="project" value="UniProtKB-KW"/>
</dbReference>
<evidence type="ECO:0000256" key="4">
    <source>
        <dbReference type="ARBA" id="ARBA00025742"/>
    </source>
</evidence>
<keyword evidence="7" id="KW-1185">Reference proteome</keyword>
<dbReference type="PANTHER" id="PTHR42988:SF2">
    <property type="entry name" value="CYCLIC NUCLEOTIDE PHOSPHODIESTERASE CBUA0032-RELATED"/>
    <property type="match status" value="1"/>
</dbReference>
<dbReference type="AlphaFoldDB" id="A0A970BBI1"/>
<evidence type="ECO:0000313" key="6">
    <source>
        <dbReference type="EMBL" id="NKF24456.1"/>
    </source>
</evidence>
<evidence type="ECO:0000259" key="5">
    <source>
        <dbReference type="Pfam" id="PF00149"/>
    </source>
</evidence>
<dbReference type="GO" id="GO:0016787">
    <property type="term" value="F:hydrolase activity"/>
    <property type="evidence" value="ECO:0007669"/>
    <property type="project" value="UniProtKB-KW"/>
</dbReference>
<sequence length="268" mass="29982">MTVLLQVSDPHFGTERRPVAAALQVLVRHQRPDLLVVSGDITQRARRAQFAAARRYFDALGIATRFMVPGNHDIPLLGLWTRCVDPYRHYRQALGPAGDRTMARDDLLLIGLNTTRPWRHTDGEVSSQQVEWAAAQLRQARPGQLRVLVTHQPVHVVRERDAHNRLHGHAAAISAWSAAGADLILGGHIHLPYVAELQAAFPQLPRRLWALQAGTALSSRIRFEANNSVNLLRIAAGRRCIAERWDYHDARAAFECTLQTEIDADHTA</sequence>
<dbReference type="RefSeq" id="WP_168149760.1">
    <property type="nucleotide sequence ID" value="NZ_JAAVXB010000015.1"/>
</dbReference>
<evidence type="ECO:0000256" key="3">
    <source>
        <dbReference type="ARBA" id="ARBA00023004"/>
    </source>
</evidence>
<comment type="similarity">
    <text evidence="4">Belongs to the cyclic nucleotide phosphodiesterase class-III family.</text>
</comment>
<dbReference type="InterPro" id="IPR029052">
    <property type="entry name" value="Metallo-depent_PP-like"/>
</dbReference>
<keyword evidence="3" id="KW-0408">Iron</keyword>
<dbReference type="Pfam" id="PF00149">
    <property type="entry name" value="Metallophos"/>
    <property type="match status" value="1"/>
</dbReference>
<evidence type="ECO:0000256" key="2">
    <source>
        <dbReference type="ARBA" id="ARBA00022801"/>
    </source>
</evidence>
<dbReference type="PANTHER" id="PTHR42988">
    <property type="entry name" value="PHOSPHOHYDROLASE"/>
    <property type="match status" value="1"/>
</dbReference>